<gene>
    <name evidence="12 14" type="primary">yidC</name>
    <name evidence="14" type="ORF">D1970_08475</name>
</gene>
<dbReference type="PROSITE" id="PS51257">
    <property type="entry name" value="PROKAR_LIPOPROTEIN"/>
    <property type="match status" value="1"/>
</dbReference>
<feature type="domain" description="Membrane insertase YidC/Oxa/ALB C-terminal" evidence="13">
    <location>
        <begin position="54"/>
        <end position="241"/>
    </location>
</feature>
<evidence type="ECO:0000256" key="8">
    <source>
        <dbReference type="ARBA" id="ARBA00023136"/>
    </source>
</evidence>
<dbReference type="InterPro" id="IPR028055">
    <property type="entry name" value="YidC/Oxa/ALB_C"/>
</dbReference>
<dbReference type="Proteomes" id="UP000265816">
    <property type="component" value="Unassembled WGS sequence"/>
</dbReference>
<keyword evidence="5 12" id="KW-0732">Signal</keyword>
<dbReference type="NCBIfam" id="TIGR03592">
    <property type="entry name" value="yidC_oxa1_cterm"/>
    <property type="match status" value="1"/>
</dbReference>
<feature type="transmembrane region" description="Helical" evidence="12">
    <location>
        <begin position="202"/>
        <end position="218"/>
    </location>
</feature>
<evidence type="ECO:0000256" key="2">
    <source>
        <dbReference type="ARBA" id="ARBA00022448"/>
    </source>
</evidence>
<evidence type="ECO:0000256" key="1">
    <source>
        <dbReference type="ARBA" id="ARBA00004651"/>
    </source>
</evidence>
<keyword evidence="3 12" id="KW-1003">Cell membrane</keyword>
<keyword evidence="4 12" id="KW-0812">Transmembrane</keyword>
<protein>
    <recommendedName>
        <fullName evidence="12">Membrane protein insertase YidC</fullName>
    </recommendedName>
    <alternativeName>
        <fullName evidence="12">Foldase YidC</fullName>
    </alternativeName>
    <alternativeName>
        <fullName evidence="12">Membrane integrase YidC</fullName>
    </alternativeName>
    <alternativeName>
        <fullName evidence="12">Membrane protein YidC</fullName>
    </alternativeName>
</protein>
<evidence type="ECO:0000256" key="7">
    <source>
        <dbReference type="ARBA" id="ARBA00022989"/>
    </source>
</evidence>
<evidence type="ECO:0000256" key="5">
    <source>
        <dbReference type="ARBA" id="ARBA00022729"/>
    </source>
</evidence>
<evidence type="ECO:0000313" key="15">
    <source>
        <dbReference type="Proteomes" id="UP000265816"/>
    </source>
</evidence>
<evidence type="ECO:0000313" key="14">
    <source>
        <dbReference type="EMBL" id="RID85584.1"/>
    </source>
</evidence>
<evidence type="ECO:0000259" key="13">
    <source>
        <dbReference type="Pfam" id="PF02096"/>
    </source>
</evidence>
<dbReference type="PANTHER" id="PTHR12428:SF65">
    <property type="entry name" value="CYTOCHROME C OXIDASE ASSEMBLY PROTEIN COX18, MITOCHONDRIAL"/>
    <property type="match status" value="1"/>
</dbReference>
<dbReference type="GO" id="GO:0005886">
    <property type="term" value="C:plasma membrane"/>
    <property type="evidence" value="ECO:0007669"/>
    <property type="project" value="UniProtKB-SubCell"/>
</dbReference>
<comment type="caution">
    <text evidence="14">The sequence shown here is derived from an EMBL/GenBank/DDBJ whole genome shotgun (WGS) entry which is preliminary data.</text>
</comment>
<keyword evidence="9" id="KW-0564">Palmitate</keyword>
<evidence type="ECO:0000256" key="11">
    <source>
        <dbReference type="ARBA" id="ARBA00023288"/>
    </source>
</evidence>
<reference evidence="14 15" key="1">
    <citation type="submission" date="2018-08" db="EMBL/GenBank/DDBJ databases">
        <title>Bacillus jemisoniae sp. nov., Bacillus chryseoplanitiae sp. nov., Bacillus resnikiae sp. nov., and Bacillus frankliniae sp. nov., isolated from Viking spacecraft and associated surfaces.</title>
        <authorList>
            <person name="Seuylemezian A."/>
            <person name="Vaishampayan P."/>
        </authorList>
    </citation>
    <scope>NUCLEOTIDE SEQUENCE [LARGE SCALE GENOMIC DNA]</scope>
    <source>
        <strain evidence="14 15">JJ-247</strain>
    </source>
</reference>
<dbReference type="GO" id="GO:0015031">
    <property type="term" value="P:protein transport"/>
    <property type="evidence" value="ECO:0007669"/>
    <property type="project" value="UniProtKB-KW"/>
</dbReference>
<evidence type="ECO:0000256" key="9">
    <source>
        <dbReference type="ARBA" id="ARBA00023139"/>
    </source>
</evidence>
<feature type="transmembrane region" description="Helical" evidence="12">
    <location>
        <begin position="131"/>
        <end position="150"/>
    </location>
</feature>
<dbReference type="InterPro" id="IPR047196">
    <property type="entry name" value="YidC_ALB_C"/>
</dbReference>
<keyword evidence="15" id="KW-1185">Reference proteome</keyword>
<keyword evidence="7 12" id="KW-1133">Transmembrane helix</keyword>
<comment type="similarity">
    <text evidence="12">Belongs to the OXA1/ALB3/YidC family. Type 2 subfamily.</text>
</comment>
<keyword evidence="2 12" id="KW-0813">Transport</keyword>
<dbReference type="GO" id="GO:0051205">
    <property type="term" value="P:protein insertion into membrane"/>
    <property type="evidence" value="ECO:0007669"/>
    <property type="project" value="TreeGrafter"/>
</dbReference>
<dbReference type="PRINTS" id="PR00701">
    <property type="entry name" value="60KDINNERMP"/>
</dbReference>
<dbReference type="InterPro" id="IPR023060">
    <property type="entry name" value="YidC/YidC1/YidC2_Firmicutes"/>
</dbReference>
<comment type="function">
    <text evidence="12">Required for the insertion and/or proper folding and/or complex formation of integral membrane proteins into the membrane. Involved in integration of membrane proteins that insert both dependently and independently of the Sec translocase complex, as well as at least some lipoproteins.</text>
</comment>
<name>A0A398B7X1_9BACI</name>
<feature type="transmembrane region" description="Helical" evidence="12">
    <location>
        <begin position="162"/>
        <end position="182"/>
    </location>
</feature>
<evidence type="ECO:0000256" key="12">
    <source>
        <dbReference type="HAMAP-Rule" id="MF_01811"/>
    </source>
</evidence>
<comment type="subcellular location">
    <subcellularLocation>
        <location evidence="1 12">Cell membrane</location>
        <topology evidence="1 12">Multi-pass membrane protein</topology>
    </subcellularLocation>
</comment>
<dbReference type="PANTHER" id="PTHR12428">
    <property type="entry name" value="OXA1"/>
    <property type="match status" value="1"/>
</dbReference>
<evidence type="ECO:0000256" key="6">
    <source>
        <dbReference type="ARBA" id="ARBA00022927"/>
    </source>
</evidence>
<evidence type="ECO:0000256" key="3">
    <source>
        <dbReference type="ARBA" id="ARBA00022475"/>
    </source>
</evidence>
<keyword evidence="11 12" id="KW-0449">Lipoprotein</keyword>
<dbReference type="EMBL" id="QWVT01000015">
    <property type="protein sequence ID" value="RID85584.1"/>
    <property type="molecule type" value="Genomic_DNA"/>
</dbReference>
<dbReference type="AlphaFoldDB" id="A0A398B7X1"/>
<organism evidence="14 15">
    <name type="scientific">Mesobacillus zeae</name>
    <dbReference type="NCBI Taxonomy" id="1917180"/>
    <lineage>
        <taxon>Bacteria</taxon>
        <taxon>Bacillati</taxon>
        <taxon>Bacillota</taxon>
        <taxon>Bacilli</taxon>
        <taxon>Bacillales</taxon>
        <taxon>Bacillaceae</taxon>
        <taxon>Mesobacillus</taxon>
    </lineage>
</organism>
<sequence length="257" mass="29676">MKKKLYLAMMLPAFMFLLTGCQSNGSDPSFFQRTFVEPFTKLIHFFAEVFGGSYGISIIVITLLIRLILMPLMLRQYKAQQKMKGKMELFKPEMDNIQKKLKQTKDPKEQQKLQQEMMALYQKHGVNPLQMGCLPILVQMPILMGLYYAIRGSKDIAAHSFLWFNLGQPDILITIAAGIIYYLQFKVTQANLPEQQRKQMRFFGLLSPLMILMVSFNAPAALPLYWTVGGSFLILQTLISRRIYNEKQENVEEKAKK</sequence>
<feature type="transmembrane region" description="Helical" evidence="12">
    <location>
        <begin position="49"/>
        <end position="74"/>
    </location>
</feature>
<keyword evidence="6 12" id="KW-0653">Protein transport</keyword>
<accession>A0A398B7X1</accession>
<dbReference type="OrthoDB" id="9780552at2"/>
<dbReference type="InterPro" id="IPR001708">
    <property type="entry name" value="YidC/ALB3/OXA1/COX18"/>
</dbReference>
<keyword evidence="8 12" id="KW-0472">Membrane</keyword>
<dbReference type="RefSeq" id="WP_119112437.1">
    <property type="nucleotide sequence ID" value="NZ_CBCSEO010000002.1"/>
</dbReference>
<dbReference type="HAMAP" id="MF_01811">
    <property type="entry name" value="YidC_type2"/>
    <property type="match status" value="1"/>
</dbReference>
<dbReference type="GO" id="GO:0032977">
    <property type="term" value="F:membrane insertase activity"/>
    <property type="evidence" value="ECO:0007669"/>
    <property type="project" value="InterPro"/>
</dbReference>
<dbReference type="Pfam" id="PF02096">
    <property type="entry name" value="60KD_IMP"/>
    <property type="match status" value="1"/>
</dbReference>
<evidence type="ECO:0000256" key="4">
    <source>
        <dbReference type="ARBA" id="ARBA00022692"/>
    </source>
</evidence>
<proteinExistence type="inferred from homology"/>
<evidence type="ECO:0000256" key="10">
    <source>
        <dbReference type="ARBA" id="ARBA00023186"/>
    </source>
</evidence>
<dbReference type="CDD" id="cd20070">
    <property type="entry name" value="5TM_YidC_Alb3"/>
    <property type="match status" value="1"/>
</dbReference>
<keyword evidence="10 12" id="KW-0143">Chaperone</keyword>